<name>A0A382WGL9_9ZZZZ</name>
<organism evidence="1">
    <name type="scientific">marine metagenome</name>
    <dbReference type="NCBI Taxonomy" id="408172"/>
    <lineage>
        <taxon>unclassified sequences</taxon>
        <taxon>metagenomes</taxon>
        <taxon>ecological metagenomes</taxon>
    </lineage>
</organism>
<evidence type="ECO:0000313" key="1">
    <source>
        <dbReference type="EMBL" id="SVD57258.1"/>
    </source>
</evidence>
<feature type="non-terminal residue" evidence="1">
    <location>
        <position position="200"/>
    </location>
</feature>
<dbReference type="EMBL" id="UINC01159264">
    <property type="protein sequence ID" value="SVD57258.1"/>
    <property type="molecule type" value="Genomic_DNA"/>
</dbReference>
<sequence>MVNTNLTLDSFVHFLPAVFLYAELHFRFKWSSSRYYQKEPEILADLPIRIEPNKDIPILLIIKDAHLFPVVLDEVNVNIYQSSALIQSHNFPFQTPIASSWWDTTKLIETKDLYGNIEINVQFKYEINGIKKTCNMHNYPLSSCEKLTSYISKYPYPNDGNTLYGDLHYHTNLTEDKVEFGAPLRATKTAAESLGLDFFC</sequence>
<gene>
    <name evidence="1" type="ORF">METZ01_LOCUS410112</name>
</gene>
<dbReference type="AlphaFoldDB" id="A0A382WGL9"/>
<accession>A0A382WGL9</accession>
<proteinExistence type="predicted"/>
<protein>
    <submittedName>
        <fullName evidence="1">Uncharacterized protein</fullName>
    </submittedName>
</protein>
<reference evidence="1" key="1">
    <citation type="submission" date="2018-05" db="EMBL/GenBank/DDBJ databases">
        <authorList>
            <person name="Lanie J.A."/>
            <person name="Ng W.-L."/>
            <person name="Kazmierczak K.M."/>
            <person name="Andrzejewski T.M."/>
            <person name="Davidsen T.M."/>
            <person name="Wayne K.J."/>
            <person name="Tettelin H."/>
            <person name="Glass J.I."/>
            <person name="Rusch D."/>
            <person name="Podicherti R."/>
            <person name="Tsui H.-C.T."/>
            <person name="Winkler M.E."/>
        </authorList>
    </citation>
    <scope>NUCLEOTIDE SEQUENCE</scope>
</reference>